<dbReference type="InterPro" id="IPR000086">
    <property type="entry name" value="NUDIX_hydrolase_dom"/>
</dbReference>
<keyword evidence="1" id="KW-0378">Hydrolase</keyword>
<sequence>MPGGKVEEEESLADALAREIREETGVDVQVGRLLYV</sequence>
<reference evidence="3 4" key="1">
    <citation type="submission" date="2024-09" db="EMBL/GenBank/DDBJ databases">
        <authorList>
            <person name="Sun Q."/>
            <person name="Mori K."/>
        </authorList>
    </citation>
    <scope>NUCLEOTIDE SEQUENCE [LARGE SCALE GENOMIC DNA]</scope>
    <source>
        <strain evidence="3 4">JCM 3323</strain>
    </source>
</reference>
<dbReference type="PROSITE" id="PS00893">
    <property type="entry name" value="NUDIX_BOX"/>
    <property type="match status" value="1"/>
</dbReference>
<dbReference type="SUPFAM" id="SSF55811">
    <property type="entry name" value="Nudix"/>
    <property type="match status" value="1"/>
</dbReference>
<organism evidence="3 4">
    <name type="scientific">Nonomuraea roseola</name>
    <dbReference type="NCBI Taxonomy" id="46179"/>
    <lineage>
        <taxon>Bacteria</taxon>
        <taxon>Bacillati</taxon>
        <taxon>Actinomycetota</taxon>
        <taxon>Actinomycetes</taxon>
        <taxon>Streptosporangiales</taxon>
        <taxon>Streptosporangiaceae</taxon>
        <taxon>Nonomuraea</taxon>
    </lineage>
</organism>
<comment type="caution">
    <text evidence="3">The sequence shown here is derived from an EMBL/GenBank/DDBJ whole genome shotgun (WGS) entry which is preliminary data.</text>
</comment>
<dbReference type="InterPro" id="IPR020084">
    <property type="entry name" value="NUDIX_hydrolase_CS"/>
</dbReference>
<dbReference type="EMBL" id="JBHMCE010000024">
    <property type="protein sequence ID" value="MFB9534173.1"/>
    <property type="molecule type" value="Genomic_DNA"/>
</dbReference>
<gene>
    <name evidence="3" type="ORF">ACFFRN_46925</name>
</gene>
<proteinExistence type="predicted"/>
<feature type="domain" description="Nudix hydrolase" evidence="2">
    <location>
        <begin position="1"/>
        <end position="36"/>
    </location>
</feature>
<evidence type="ECO:0000313" key="3">
    <source>
        <dbReference type="EMBL" id="MFB9534173.1"/>
    </source>
</evidence>
<evidence type="ECO:0000256" key="1">
    <source>
        <dbReference type="ARBA" id="ARBA00022801"/>
    </source>
</evidence>
<dbReference type="RefSeq" id="WP_346120120.1">
    <property type="nucleotide sequence ID" value="NZ_BAAAXC010000009.1"/>
</dbReference>
<accession>A0ABV5QGY8</accession>
<evidence type="ECO:0000259" key="2">
    <source>
        <dbReference type="PROSITE" id="PS51462"/>
    </source>
</evidence>
<dbReference type="Gene3D" id="3.90.79.10">
    <property type="entry name" value="Nucleoside Triphosphate Pyrophosphohydrolase"/>
    <property type="match status" value="1"/>
</dbReference>
<protein>
    <submittedName>
        <fullName evidence="3">NUDIX domain-containing protein</fullName>
    </submittedName>
</protein>
<evidence type="ECO:0000313" key="4">
    <source>
        <dbReference type="Proteomes" id="UP001589646"/>
    </source>
</evidence>
<dbReference type="PROSITE" id="PS51462">
    <property type="entry name" value="NUDIX"/>
    <property type="match status" value="1"/>
</dbReference>
<keyword evidence="4" id="KW-1185">Reference proteome</keyword>
<dbReference type="Pfam" id="PF00293">
    <property type="entry name" value="NUDIX"/>
    <property type="match status" value="1"/>
</dbReference>
<name>A0ABV5QGY8_9ACTN</name>
<dbReference type="InterPro" id="IPR015797">
    <property type="entry name" value="NUDIX_hydrolase-like_dom_sf"/>
</dbReference>
<dbReference type="Proteomes" id="UP001589646">
    <property type="component" value="Unassembled WGS sequence"/>
</dbReference>